<dbReference type="AlphaFoldDB" id="A0A5E7ZPD2"/>
<dbReference type="Pfam" id="PF02782">
    <property type="entry name" value="FGGY_C"/>
    <property type="match status" value="1"/>
</dbReference>
<evidence type="ECO:0000256" key="1">
    <source>
        <dbReference type="ARBA" id="ARBA00009156"/>
    </source>
</evidence>
<reference evidence="12 13" key="1">
    <citation type="submission" date="2019-09" db="EMBL/GenBank/DDBJ databases">
        <authorList>
            <person name="Dittami M. S."/>
        </authorList>
    </citation>
    <scope>NUCLEOTIDE SEQUENCE [LARGE SCALE GENOMIC DNA]</scope>
    <source>
        <strain evidence="12">SPHINGO391</strain>
    </source>
</reference>
<dbReference type="PROSITE" id="PS00933">
    <property type="entry name" value="FGGY_KINASES_1"/>
    <property type="match status" value="1"/>
</dbReference>
<evidence type="ECO:0000256" key="8">
    <source>
        <dbReference type="HAMAP-Rule" id="MF_02220"/>
    </source>
</evidence>
<keyword evidence="3 8" id="KW-0808">Transferase</keyword>
<dbReference type="GO" id="GO:0005524">
    <property type="term" value="F:ATP binding"/>
    <property type="evidence" value="ECO:0007669"/>
    <property type="project" value="UniProtKB-UniRule"/>
</dbReference>
<evidence type="ECO:0000256" key="2">
    <source>
        <dbReference type="ARBA" id="ARBA00022629"/>
    </source>
</evidence>
<dbReference type="SUPFAM" id="SSF53067">
    <property type="entry name" value="Actin-like ATPase domain"/>
    <property type="match status" value="2"/>
</dbReference>
<dbReference type="InterPro" id="IPR018483">
    <property type="entry name" value="Carb_kinase_FGGY_CS"/>
</dbReference>
<dbReference type="GO" id="GO:0004856">
    <property type="term" value="F:D-xylulokinase activity"/>
    <property type="evidence" value="ECO:0007669"/>
    <property type="project" value="UniProtKB-UniRule"/>
</dbReference>
<feature type="site" description="Important for activity" evidence="8">
    <location>
        <position position="6"/>
    </location>
</feature>
<keyword evidence="6 8" id="KW-0067">ATP-binding</keyword>
<dbReference type="PIRSF" id="PIRSF000538">
    <property type="entry name" value="GlpK"/>
    <property type="match status" value="1"/>
</dbReference>
<evidence type="ECO:0000256" key="6">
    <source>
        <dbReference type="ARBA" id="ARBA00022840"/>
    </source>
</evidence>
<feature type="domain" description="Carbohydrate kinase FGGY N-terminal" evidence="10">
    <location>
        <begin position="1"/>
        <end position="239"/>
    </location>
</feature>
<evidence type="ECO:0000256" key="3">
    <source>
        <dbReference type="ARBA" id="ARBA00022679"/>
    </source>
</evidence>
<dbReference type="RefSeq" id="WP_151991156.1">
    <property type="nucleotide sequence ID" value="NZ_LR701528.1"/>
</dbReference>
<dbReference type="InterPro" id="IPR000577">
    <property type="entry name" value="Carb_kinase_FGGY"/>
</dbReference>
<keyword evidence="4 8" id="KW-0547">Nucleotide-binding</keyword>
<organism evidence="12 13">
    <name type="scientific">Sphingomonas aurantiaca</name>
    <dbReference type="NCBI Taxonomy" id="185949"/>
    <lineage>
        <taxon>Bacteria</taxon>
        <taxon>Pseudomonadati</taxon>
        <taxon>Pseudomonadota</taxon>
        <taxon>Alphaproteobacteria</taxon>
        <taxon>Sphingomonadales</taxon>
        <taxon>Sphingomonadaceae</taxon>
        <taxon>Sphingomonas</taxon>
    </lineage>
</organism>
<evidence type="ECO:0000313" key="12">
    <source>
        <dbReference type="EMBL" id="VVT19213.1"/>
    </source>
</evidence>
<evidence type="ECO:0000256" key="7">
    <source>
        <dbReference type="ARBA" id="ARBA00023277"/>
    </source>
</evidence>
<sequence length="481" mass="50074">MFLGIDIGTSGVKAVVLDSHGSVVGQGTAALSVQRPHPLWSEQDPDAWWQATTAAVQAIDPSVRRSVRGVGLAGQMHGATLLDADDRPLRPAILWNDGRSFAQCAALERAVPDLRTIAGNIAMPGFTAPKLLWVREHEPEIFAKVATVLLPKDYVRLLMTGDKASDLSDSAGTLWLDVGGRCWSDALLGACGLTQAQMPRLYEGTQITGTLTAAVAELWGMRQVPVAAGGGDNAAGAVGVGVVADGDALLSLGTSGVIFVATSDFRPNPDRAVHAFCHALPGMWHQMSVHLSAASCIDWVARITGAAGAADLFARAEAAGPASGPELFLPYLSGERTPHNDPEVRGAFLRLDNDTDAGRLSQAVLEGVAFALADGLDVLREAGTVVERLAVIGGGARSRYWGEVIAAAMEVELVYLQGGEVGPALGAARLAQLGVDGGDPADICVAPPVSHSIVPDPALVSALAEKKAAFRQAYSRITPKS</sequence>
<name>A0A5E7ZPD2_9SPHN</name>
<feature type="binding site" evidence="8">
    <location>
        <begin position="76"/>
        <end position="77"/>
    </location>
    <ligand>
        <name>substrate</name>
    </ligand>
</feature>
<dbReference type="InterPro" id="IPR043129">
    <property type="entry name" value="ATPase_NBD"/>
</dbReference>
<dbReference type="Proteomes" id="UP000326857">
    <property type="component" value="Unassembled WGS sequence"/>
</dbReference>
<dbReference type="InterPro" id="IPR050406">
    <property type="entry name" value="FGGY_Carb_Kinase"/>
</dbReference>
<evidence type="ECO:0000259" key="11">
    <source>
        <dbReference type="Pfam" id="PF02782"/>
    </source>
</evidence>
<dbReference type="CDD" id="cd07808">
    <property type="entry name" value="ASKHA_NBD_FGGY_EcXK-like"/>
    <property type="match status" value="1"/>
</dbReference>
<dbReference type="EC" id="2.7.1.17" evidence="8 9"/>
<dbReference type="Gene3D" id="3.30.420.40">
    <property type="match status" value="2"/>
</dbReference>
<dbReference type="GO" id="GO:0005998">
    <property type="term" value="P:xylulose catabolic process"/>
    <property type="evidence" value="ECO:0007669"/>
    <property type="project" value="UniProtKB-UniRule"/>
</dbReference>
<evidence type="ECO:0000313" key="13">
    <source>
        <dbReference type="Proteomes" id="UP000326857"/>
    </source>
</evidence>
<dbReference type="InterPro" id="IPR018484">
    <property type="entry name" value="FGGY_N"/>
</dbReference>
<accession>A0A5E7ZPD2</accession>
<comment type="function">
    <text evidence="8">Catalyzes the phosphorylation of D-xylulose to D-xylulose 5-phosphate.</text>
</comment>
<dbReference type="PANTHER" id="PTHR43095:SF6">
    <property type="entry name" value="XYLULOSE KINASE"/>
    <property type="match status" value="1"/>
</dbReference>
<keyword evidence="2 8" id="KW-0859">Xylose metabolism</keyword>
<keyword evidence="5 8" id="KW-0418">Kinase</keyword>
<proteinExistence type="inferred from homology"/>
<dbReference type="Pfam" id="PF00370">
    <property type="entry name" value="FGGY_N"/>
    <property type="match status" value="1"/>
</dbReference>
<evidence type="ECO:0000256" key="5">
    <source>
        <dbReference type="ARBA" id="ARBA00022777"/>
    </source>
</evidence>
<evidence type="ECO:0000256" key="4">
    <source>
        <dbReference type="ARBA" id="ARBA00022741"/>
    </source>
</evidence>
<dbReference type="GO" id="GO:0042732">
    <property type="term" value="P:D-xylose metabolic process"/>
    <property type="evidence" value="ECO:0007669"/>
    <property type="project" value="UniProtKB-KW"/>
</dbReference>
<feature type="domain" description="Carbohydrate kinase FGGY C-terminal" evidence="11">
    <location>
        <begin position="249"/>
        <end position="431"/>
    </location>
</feature>
<keyword evidence="7 8" id="KW-0119">Carbohydrate metabolism</keyword>
<protein>
    <recommendedName>
        <fullName evidence="8 9">Xylulose kinase</fullName>
        <shortName evidence="8 9">Xylulokinase</shortName>
        <ecNumber evidence="8 9">2.7.1.17</ecNumber>
    </recommendedName>
</protein>
<dbReference type="PANTHER" id="PTHR43095">
    <property type="entry name" value="SUGAR KINASE"/>
    <property type="match status" value="1"/>
</dbReference>
<comment type="similarity">
    <text evidence="1 8 9">Belongs to the FGGY kinase family.</text>
</comment>
<comment type="catalytic activity">
    <reaction evidence="8 9">
        <text>D-xylulose + ATP = D-xylulose 5-phosphate + ADP + H(+)</text>
        <dbReference type="Rhea" id="RHEA:10964"/>
        <dbReference type="ChEBI" id="CHEBI:15378"/>
        <dbReference type="ChEBI" id="CHEBI:17140"/>
        <dbReference type="ChEBI" id="CHEBI:30616"/>
        <dbReference type="ChEBI" id="CHEBI:57737"/>
        <dbReference type="ChEBI" id="CHEBI:456216"/>
        <dbReference type="EC" id="2.7.1.17"/>
    </reaction>
</comment>
<evidence type="ECO:0000256" key="9">
    <source>
        <dbReference type="RuleBase" id="RU364073"/>
    </source>
</evidence>
<dbReference type="EMBL" id="CABVLI010000041">
    <property type="protein sequence ID" value="VVT19213.1"/>
    <property type="molecule type" value="Genomic_DNA"/>
</dbReference>
<gene>
    <name evidence="8 9 12" type="primary">xylB</name>
    <name evidence="12" type="ORF">SPHINGO391_460083</name>
</gene>
<dbReference type="InterPro" id="IPR018485">
    <property type="entry name" value="FGGY_C"/>
</dbReference>
<dbReference type="NCBIfam" id="TIGR01312">
    <property type="entry name" value="XylB"/>
    <property type="match status" value="1"/>
</dbReference>
<evidence type="ECO:0000259" key="10">
    <source>
        <dbReference type="Pfam" id="PF00370"/>
    </source>
</evidence>
<feature type="active site" description="Proton acceptor" evidence="8">
    <location>
        <position position="232"/>
    </location>
</feature>
<dbReference type="InterPro" id="IPR006000">
    <property type="entry name" value="Xylulokinase"/>
</dbReference>
<dbReference type="HAMAP" id="MF_02220">
    <property type="entry name" value="XylB"/>
    <property type="match status" value="1"/>
</dbReference>